<evidence type="ECO:0000256" key="1">
    <source>
        <dbReference type="ARBA" id="ARBA00009995"/>
    </source>
</evidence>
<organism evidence="5 6">
    <name type="scientific">Meloidogyne javanica</name>
    <name type="common">Root-knot nematode worm</name>
    <dbReference type="NCBI Taxonomy" id="6303"/>
    <lineage>
        <taxon>Eukaryota</taxon>
        <taxon>Metazoa</taxon>
        <taxon>Ecdysozoa</taxon>
        <taxon>Nematoda</taxon>
        <taxon>Chromadorea</taxon>
        <taxon>Rhabditida</taxon>
        <taxon>Tylenchina</taxon>
        <taxon>Tylenchomorpha</taxon>
        <taxon>Tylenchoidea</taxon>
        <taxon>Meloidogynidae</taxon>
        <taxon>Meloidogyninae</taxon>
        <taxon>Meloidogyne</taxon>
        <taxon>Meloidogyne incognita group</taxon>
    </lineage>
</organism>
<accession>A0A915MH45</accession>
<dbReference type="InterPro" id="IPR050271">
    <property type="entry name" value="UDP-glycosyltransferase"/>
</dbReference>
<name>A0A915MH45_MELJA</name>
<keyword evidence="4" id="KW-0808">Transferase</keyword>
<evidence type="ECO:0000256" key="3">
    <source>
        <dbReference type="ARBA" id="ARBA00022676"/>
    </source>
</evidence>
<evidence type="ECO:0000313" key="6">
    <source>
        <dbReference type="WBParaSite" id="scaffold3605_cov321.g6853"/>
    </source>
</evidence>
<sequence length="422" mass="49414">MKKLNIANVLCYNGKYDVYLLVVKFEGNVISKKPLEEVHLIEVTYIEDKEYSQVLNKGGIEMNWTVEDKKDDDHLIKLLGFYMYFTYKAIIENPKVEIYGIPQKIFDWLKFMGQQFALGIAEFSLSGGAFPLFEEIGLKKYIAATSTIPFPIYLHFFGQELYYLMPELKHPQVYYTFYEQNQVEYLNLARKRALEKNLLGNHKLIKVEEMPKMWDLLRKSKYYLINVHPLGQFPFPNIPKRIVNIGGIEVEIEGILNEIEEEKELKEKKENKAQKNLRGFITAGDQKCFNQALYVGVPLILIPFTFKQKFNAKIAEYMKVGITVDHTKFVEEFPLAVKKLMREDQHPPNILVENGNKIKEAIEQFPNGQIKTFLEIVDKTIEDKDKEKPFPEMRKFEEDSLLYFGHKPFSVVLEEFVNSKQK</sequence>
<dbReference type="PANTHER" id="PTHR48043:SF145">
    <property type="entry name" value="FI06409P-RELATED"/>
    <property type="match status" value="1"/>
</dbReference>
<protein>
    <recommendedName>
        <fullName evidence="2">glucuronosyltransferase</fullName>
        <ecNumber evidence="2">2.4.1.17</ecNumber>
    </recommendedName>
</protein>
<reference evidence="6" key="1">
    <citation type="submission" date="2022-11" db="UniProtKB">
        <authorList>
            <consortium name="WormBaseParasite"/>
        </authorList>
    </citation>
    <scope>IDENTIFICATION</scope>
</reference>
<dbReference type="PANTHER" id="PTHR48043">
    <property type="entry name" value="EG:EG0003.4 PROTEIN-RELATED"/>
    <property type="match status" value="1"/>
</dbReference>
<keyword evidence="5" id="KW-1185">Reference proteome</keyword>
<evidence type="ECO:0000256" key="2">
    <source>
        <dbReference type="ARBA" id="ARBA00012544"/>
    </source>
</evidence>
<dbReference type="EC" id="2.4.1.17" evidence="2"/>
<dbReference type="Proteomes" id="UP000887561">
    <property type="component" value="Unplaced"/>
</dbReference>
<evidence type="ECO:0000256" key="4">
    <source>
        <dbReference type="ARBA" id="ARBA00022679"/>
    </source>
</evidence>
<comment type="similarity">
    <text evidence="1">Belongs to the UDP-glycosyltransferase family.</text>
</comment>
<dbReference type="Gene3D" id="3.40.50.2000">
    <property type="entry name" value="Glycogen Phosphorylase B"/>
    <property type="match status" value="1"/>
</dbReference>
<dbReference type="WBParaSite" id="scaffold3605_cov321.g6853">
    <property type="protein sequence ID" value="scaffold3605_cov321.g6853"/>
    <property type="gene ID" value="scaffold3605_cov321.g6853"/>
</dbReference>
<dbReference type="GO" id="GO:0015020">
    <property type="term" value="F:glucuronosyltransferase activity"/>
    <property type="evidence" value="ECO:0007669"/>
    <property type="project" value="UniProtKB-EC"/>
</dbReference>
<dbReference type="AlphaFoldDB" id="A0A915MH45"/>
<keyword evidence="3" id="KW-0328">Glycosyltransferase</keyword>
<dbReference type="SUPFAM" id="SSF53756">
    <property type="entry name" value="UDP-Glycosyltransferase/glycogen phosphorylase"/>
    <property type="match status" value="1"/>
</dbReference>
<proteinExistence type="inferred from homology"/>
<evidence type="ECO:0000313" key="5">
    <source>
        <dbReference type="Proteomes" id="UP000887561"/>
    </source>
</evidence>